<keyword evidence="1" id="KW-0472">Membrane</keyword>
<sequence>MRQNNLELQGPADIENMQELFVTHKLLPLGLNDLARSNDGDRGKTIAFFLTLWVALFELRLSQGPDIPSSTIYSVFITETSYDLVALSAKKMTITLRANATQLYLHIVFITVVLILAFAFTHLSLFLIIIRLRIKT</sequence>
<evidence type="ECO:0000256" key="1">
    <source>
        <dbReference type="SAM" id="Phobius"/>
    </source>
</evidence>
<name>A0A9P4PBI9_9PLEO</name>
<evidence type="ECO:0000313" key="2">
    <source>
        <dbReference type="EMBL" id="KAF2440383.1"/>
    </source>
</evidence>
<keyword evidence="1" id="KW-0812">Transmembrane</keyword>
<comment type="caution">
    <text evidence="2">The sequence shown here is derived from an EMBL/GenBank/DDBJ whole genome shotgun (WGS) entry which is preliminary data.</text>
</comment>
<evidence type="ECO:0000313" key="3">
    <source>
        <dbReference type="Proteomes" id="UP000799764"/>
    </source>
</evidence>
<proteinExistence type="predicted"/>
<dbReference type="EMBL" id="MU001507">
    <property type="protein sequence ID" value="KAF2440383.1"/>
    <property type="molecule type" value="Genomic_DNA"/>
</dbReference>
<protein>
    <submittedName>
        <fullName evidence="2">Uncharacterized protein</fullName>
    </submittedName>
</protein>
<keyword evidence="3" id="KW-1185">Reference proteome</keyword>
<accession>A0A9P4PBI9</accession>
<organism evidence="2 3">
    <name type="scientific">Karstenula rhodostoma CBS 690.94</name>
    <dbReference type="NCBI Taxonomy" id="1392251"/>
    <lineage>
        <taxon>Eukaryota</taxon>
        <taxon>Fungi</taxon>
        <taxon>Dikarya</taxon>
        <taxon>Ascomycota</taxon>
        <taxon>Pezizomycotina</taxon>
        <taxon>Dothideomycetes</taxon>
        <taxon>Pleosporomycetidae</taxon>
        <taxon>Pleosporales</taxon>
        <taxon>Massarineae</taxon>
        <taxon>Didymosphaeriaceae</taxon>
        <taxon>Karstenula</taxon>
    </lineage>
</organism>
<dbReference type="Proteomes" id="UP000799764">
    <property type="component" value="Unassembled WGS sequence"/>
</dbReference>
<gene>
    <name evidence="2" type="ORF">P171DRAFT_489099</name>
</gene>
<keyword evidence="1" id="KW-1133">Transmembrane helix</keyword>
<reference evidence="2" key="1">
    <citation type="journal article" date="2020" name="Stud. Mycol.">
        <title>101 Dothideomycetes genomes: a test case for predicting lifestyles and emergence of pathogens.</title>
        <authorList>
            <person name="Haridas S."/>
            <person name="Albert R."/>
            <person name="Binder M."/>
            <person name="Bloem J."/>
            <person name="Labutti K."/>
            <person name="Salamov A."/>
            <person name="Andreopoulos B."/>
            <person name="Baker S."/>
            <person name="Barry K."/>
            <person name="Bills G."/>
            <person name="Bluhm B."/>
            <person name="Cannon C."/>
            <person name="Castanera R."/>
            <person name="Culley D."/>
            <person name="Daum C."/>
            <person name="Ezra D."/>
            <person name="Gonzalez J."/>
            <person name="Henrissat B."/>
            <person name="Kuo A."/>
            <person name="Liang C."/>
            <person name="Lipzen A."/>
            <person name="Lutzoni F."/>
            <person name="Magnuson J."/>
            <person name="Mondo S."/>
            <person name="Nolan M."/>
            <person name="Ohm R."/>
            <person name="Pangilinan J."/>
            <person name="Park H.-J."/>
            <person name="Ramirez L."/>
            <person name="Alfaro M."/>
            <person name="Sun H."/>
            <person name="Tritt A."/>
            <person name="Yoshinaga Y."/>
            <person name="Zwiers L.-H."/>
            <person name="Turgeon B."/>
            <person name="Goodwin S."/>
            <person name="Spatafora J."/>
            <person name="Crous P."/>
            <person name="Grigoriev I."/>
        </authorList>
    </citation>
    <scope>NUCLEOTIDE SEQUENCE</scope>
    <source>
        <strain evidence="2">CBS 690.94</strain>
    </source>
</reference>
<feature type="transmembrane region" description="Helical" evidence="1">
    <location>
        <begin position="103"/>
        <end position="130"/>
    </location>
</feature>
<dbReference type="AlphaFoldDB" id="A0A9P4PBI9"/>